<dbReference type="EMBL" id="BEXD01004148">
    <property type="protein sequence ID" value="GBC07475.1"/>
    <property type="molecule type" value="Genomic_DNA"/>
</dbReference>
<protein>
    <submittedName>
        <fullName evidence="1">Uncharacterized protein</fullName>
    </submittedName>
</protein>
<evidence type="ECO:0000313" key="1">
    <source>
        <dbReference type="EMBL" id="GBC07475.1"/>
    </source>
</evidence>
<gene>
    <name evidence="2" type="ORF">RCL2_001295800</name>
    <name evidence="1" type="ORF">RclHR1_00750009</name>
</gene>
<sequence>MTFYGKCRYEDPSTGRQCGCQRFSITGSFQDDLCRCLHYENYHESLLYQPYAFGYAPAGPFVPYNIDDLVNQISPNTANGRRQRKPFTCICLLYENSNSILKIPRTIKRLINEGLVKSTYFNDDSDYGIRNEIETLFPQLSGGEWQFFRCVTTANLEAVLDPENGWTIEELKK</sequence>
<organism evidence="1 3">
    <name type="scientific">Rhizophagus clarus</name>
    <dbReference type="NCBI Taxonomy" id="94130"/>
    <lineage>
        <taxon>Eukaryota</taxon>
        <taxon>Fungi</taxon>
        <taxon>Fungi incertae sedis</taxon>
        <taxon>Mucoromycota</taxon>
        <taxon>Glomeromycotina</taxon>
        <taxon>Glomeromycetes</taxon>
        <taxon>Glomerales</taxon>
        <taxon>Glomeraceae</taxon>
        <taxon>Rhizophagus</taxon>
    </lineage>
</organism>
<dbReference type="EMBL" id="BLAL01000158">
    <property type="protein sequence ID" value="GES85861.1"/>
    <property type="molecule type" value="Genomic_DNA"/>
</dbReference>
<evidence type="ECO:0000313" key="2">
    <source>
        <dbReference type="EMBL" id="GES85861.1"/>
    </source>
</evidence>
<reference evidence="1 3" key="1">
    <citation type="submission" date="2017-11" db="EMBL/GenBank/DDBJ databases">
        <title>The genome of Rhizophagus clarus HR1 reveals common genetic basis of auxotrophy among arbuscular mycorrhizal fungi.</title>
        <authorList>
            <person name="Kobayashi Y."/>
        </authorList>
    </citation>
    <scope>NUCLEOTIDE SEQUENCE [LARGE SCALE GENOMIC DNA]</scope>
    <source>
        <strain evidence="1 3">HR1</strain>
    </source>
</reference>
<comment type="caution">
    <text evidence="1">The sequence shown here is derived from an EMBL/GenBank/DDBJ whole genome shotgun (WGS) entry which is preliminary data.</text>
</comment>
<name>A0A2Z6S8W9_9GLOM</name>
<dbReference type="Proteomes" id="UP000247702">
    <property type="component" value="Unassembled WGS sequence"/>
</dbReference>
<dbReference type="AlphaFoldDB" id="A0A2Z6S8W9"/>
<dbReference type="OrthoDB" id="2303235at2759"/>
<dbReference type="Proteomes" id="UP000615446">
    <property type="component" value="Unassembled WGS sequence"/>
</dbReference>
<keyword evidence="3" id="KW-1185">Reference proteome</keyword>
<reference evidence="2" key="2">
    <citation type="submission" date="2019-10" db="EMBL/GenBank/DDBJ databases">
        <title>Conservation and host-specific expression of non-tandemly repeated heterogenous ribosome RNA gene in arbuscular mycorrhizal fungi.</title>
        <authorList>
            <person name="Maeda T."/>
            <person name="Kobayashi Y."/>
            <person name="Nakagawa T."/>
            <person name="Ezawa T."/>
            <person name="Yamaguchi K."/>
            <person name="Bino T."/>
            <person name="Nishimoto Y."/>
            <person name="Shigenobu S."/>
            <person name="Kawaguchi M."/>
        </authorList>
    </citation>
    <scope>NUCLEOTIDE SEQUENCE</scope>
    <source>
        <strain evidence="2">HR1</strain>
    </source>
</reference>
<proteinExistence type="predicted"/>
<evidence type="ECO:0000313" key="3">
    <source>
        <dbReference type="Proteomes" id="UP000247702"/>
    </source>
</evidence>
<accession>A0A2Z6S8W9</accession>